<gene>
    <name evidence="2" type="ORF">F0P94_15125</name>
</gene>
<feature type="chain" id="PRO_5024914120" description="Membrane metalloprotease" evidence="1">
    <location>
        <begin position="26"/>
        <end position="266"/>
    </location>
</feature>
<evidence type="ECO:0000313" key="2">
    <source>
        <dbReference type="EMBL" id="KAA9331217.1"/>
    </source>
</evidence>
<feature type="signal peptide" evidence="1">
    <location>
        <begin position="1"/>
        <end position="25"/>
    </location>
</feature>
<name>A0A5N1IMY5_9BACT</name>
<dbReference type="Proteomes" id="UP000326570">
    <property type="component" value="Unassembled WGS sequence"/>
</dbReference>
<dbReference type="GO" id="GO:0008237">
    <property type="term" value="F:metallopeptidase activity"/>
    <property type="evidence" value="ECO:0007669"/>
    <property type="project" value="InterPro"/>
</dbReference>
<proteinExistence type="predicted"/>
<evidence type="ECO:0000313" key="3">
    <source>
        <dbReference type="Proteomes" id="UP000326570"/>
    </source>
</evidence>
<keyword evidence="3" id="KW-1185">Reference proteome</keyword>
<dbReference type="InterPro" id="IPR024079">
    <property type="entry name" value="MetalloPept_cat_dom_sf"/>
</dbReference>
<dbReference type="AlphaFoldDB" id="A0A5N1IMY5"/>
<comment type="caution">
    <text evidence="2">The sequence shown here is derived from an EMBL/GenBank/DDBJ whole genome shotgun (WGS) entry which is preliminary data.</text>
</comment>
<evidence type="ECO:0008006" key="4">
    <source>
        <dbReference type="Google" id="ProtNLM"/>
    </source>
</evidence>
<dbReference type="EMBL" id="VTWT01000008">
    <property type="protein sequence ID" value="KAA9331217.1"/>
    <property type="molecule type" value="Genomic_DNA"/>
</dbReference>
<keyword evidence="1" id="KW-0732">Signal</keyword>
<organism evidence="2 3">
    <name type="scientific">Adhaeribacter soli</name>
    <dbReference type="NCBI Taxonomy" id="2607655"/>
    <lineage>
        <taxon>Bacteria</taxon>
        <taxon>Pseudomonadati</taxon>
        <taxon>Bacteroidota</taxon>
        <taxon>Cytophagia</taxon>
        <taxon>Cytophagales</taxon>
        <taxon>Hymenobacteraceae</taxon>
        <taxon>Adhaeribacter</taxon>
    </lineage>
</organism>
<accession>A0A5N1IMY5</accession>
<sequence length="266" mass="29582">MFTNLQFAKISSFLFYILLPALLLSGCGNDDDDPKNFNKDRLLNKKNVGASARDLLSADKFKKVILEIQYVQGFEPQNATVNNLKSFMEQRLNKPNGITVKLNPLPASSFGKAAYTVNDIAAIEEKYRQEYTTSDAIAIYFFFADSRYSEDSQNSQVLGVAYRNTSMALFEKTIQNLSGGLGQPSRSMLETVVMQHELGHILGLVNLGSTMQTNHHDTDHVHHCTNTNCLMYWGVETGDVIQNLLGTGMPVLDQNCLNDLRANGGK</sequence>
<dbReference type="Gene3D" id="3.40.390.10">
    <property type="entry name" value="Collagenase (Catalytic Domain)"/>
    <property type="match status" value="1"/>
</dbReference>
<evidence type="ECO:0000256" key="1">
    <source>
        <dbReference type="SAM" id="SignalP"/>
    </source>
</evidence>
<reference evidence="2 3" key="1">
    <citation type="submission" date="2019-09" db="EMBL/GenBank/DDBJ databases">
        <title>Genome sequence of Adhaeribacter sp. M2.</title>
        <authorList>
            <person name="Srinivasan S."/>
        </authorList>
    </citation>
    <scope>NUCLEOTIDE SEQUENCE [LARGE SCALE GENOMIC DNA]</scope>
    <source>
        <strain evidence="2 3">M2</strain>
    </source>
</reference>
<dbReference type="SUPFAM" id="SSF55486">
    <property type="entry name" value="Metalloproteases ('zincins'), catalytic domain"/>
    <property type="match status" value="1"/>
</dbReference>
<dbReference type="RefSeq" id="WP_150904740.1">
    <property type="nucleotide sequence ID" value="NZ_VTWT01000008.1"/>
</dbReference>
<protein>
    <recommendedName>
        <fullName evidence="4">Membrane metalloprotease</fullName>
    </recommendedName>
</protein>